<protein>
    <submittedName>
        <fullName evidence="1">Uncharacterized protein</fullName>
    </submittedName>
</protein>
<gene>
    <name evidence="1" type="ORF">SAMN02745130_02743</name>
</gene>
<organism evidence="1 2">
    <name type="scientific">Thiothrix eikelboomii</name>
    <dbReference type="NCBI Taxonomy" id="92487"/>
    <lineage>
        <taxon>Bacteria</taxon>
        <taxon>Pseudomonadati</taxon>
        <taxon>Pseudomonadota</taxon>
        <taxon>Gammaproteobacteria</taxon>
        <taxon>Thiotrichales</taxon>
        <taxon>Thiotrichaceae</taxon>
        <taxon>Thiothrix</taxon>
    </lineage>
</organism>
<evidence type="ECO:0000313" key="2">
    <source>
        <dbReference type="Proteomes" id="UP000190460"/>
    </source>
</evidence>
<reference evidence="1 2" key="1">
    <citation type="submission" date="2017-02" db="EMBL/GenBank/DDBJ databases">
        <authorList>
            <person name="Peterson S.W."/>
        </authorList>
    </citation>
    <scope>NUCLEOTIDE SEQUENCE [LARGE SCALE GENOMIC DNA]</scope>
    <source>
        <strain evidence="1 2">ATCC 49788</strain>
    </source>
</reference>
<name>A0A1T4XBB1_9GAMM</name>
<dbReference type="STRING" id="92487.SAMN02745130_02743"/>
<proteinExistence type="predicted"/>
<evidence type="ECO:0000313" key="1">
    <source>
        <dbReference type="EMBL" id="SKA86850.1"/>
    </source>
</evidence>
<dbReference type="AlphaFoldDB" id="A0A1T4XBB1"/>
<dbReference type="OrthoDB" id="9876762at2"/>
<sequence length="165" mass="18595">MNAQEILQQYETLREAVRDAKLPTLESKTYDLSVKIETLTTVGSVYAALDSFKPSVGWLDYQSGKQLFLKSPLEISTDYDMLLNVEVANSNASLHVRYNGQGGWLVTRYDYNEGNDYLADTVKHFASFDKTGNTTLRYLRFWKVQDGSLGMNSVFACFVGFGGKE</sequence>
<keyword evidence="2" id="KW-1185">Reference proteome</keyword>
<dbReference type="RefSeq" id="WP_078923197.1">
    <property type="nucleotide sequence ID" value="NZ_FUYB01000015.1"/>
</dbReference>
<dbReference type="Proteomes" id="UP000190460">
    <property type="component" value="Unassembled WGS sequence"/>
</dbReference>
<accession>A0A1T4XBB1</accession>
<dbReference type="EMBL" id="FUYB01000015">
    <property type="protein sequence ID" value="SKA86850.1"/>
    <property type="molecule type" value="Genomic_DNA"/>
</dbReference>